<dbReference type="AlphaFoldDB" id="A0A8C5FSE7"/>
<keyword evidence="2" id="KW-1133">Transmembrane helix</keyword>
<protein>
    <submittedName>
        <fullName evidence="3">Crumbs homolog 3b</fullName>
    </submittedName>
</protein>
<reference evidence="3" key="1">
    <citation type="submission" date="2025-08" db="UniProtKB">
        <authorList>
            <consortium name="Ensembl"/>
        </authorList>
    </citation>
    <scope>IDENTIFICATION</scope>
</reference>
<keyword evidence="2" id="KW-0812">Transmembrane</keyword>
<evidence type="ECO:0000256" key="2">
    <source>
        <dbReference type="SAM" id="Phobius"/>
    </source>
</evidence>
<keyword evidence="2" id="KW-0472">Membrane</keyword>
<feature type="region of interest" description="Disordered" evidence="1">
    <location>
        <begin position="55"/>
        <end position="86"/>
    </location>
</feature>
<sequence>MLTCSLTVVLTSTGRMFPLTPSLWLPTATAASLLSLSLIVVMCVLRKKRRLEGTYRPSAEERKQVGAPGSERPGLPLPIPKEERLI</sequence>
<dbReference type="Ensembl" id="ENSGMOT00000056702.1">
    <property type="protein sequence ID" value="ENSGMOP00000057776.1"/>
    <property type="gene ID" value="ENSGMOG00000028104.1"/>
</dbReference>
<evidence type="ECO:0000313" key="3">
    <source>
        <dbReference type="Ensembl" id="ENSGMOP00000057776.1"/>
    </source>
</evidence>
<name>A0A8C5FSE7_GADMO</name>
<keyword evidence="4" id="KW-1185">Reference proteome</keyword>
<reference evidence="3" key="2">
    <citation type="submission" date="2025-09" db="UniProtKB">
        <authorList>
            <consortium name="Ensembl"/>
        </authorList>
    </citation>
    <scope>IDENTIFICATION</scope>
</reference>
<dbReference type="GeneTree" id="ENSGT00940000176019"/>
<evidence type="ECO:0000313" key="4">
    <source>
        <dbReference type="Proteomes" id="UP000694546"/>
    </source>
</evidence>
<feature type="transmembrane region" description="Helical" evidence="2">
    <location>
        <begin position="24"/>
        <end position="45"/>
    </location>
</feature>
<proteinExistence type="predicted"/>
<evidence type="ECO:0000256" key="1">
    <source>
        <dbReference type="SAM" id="MobiDB-lite"/>
    </source>
</evidence>
<dbReference type="Proteomes" id="UP000694546">
    <property type="component" value="Chromosome 3"/>
</dbReference>
<organism evidence="3 4">
    <name type="scientific">Gadus morhua</name>
    <name type="common">Atlantic cod</name>
    <dbReference type="NCBI Taxonomy" id="8049"/>
    <lineage>
        <taxon>Eukaryota</taxon>
        <taxon>Metazoa</taxon>
        <taxon>Chordata</taxon>
        <taxon>Craniata</taxon>
        <taxon>Vertebrata</taxon>
        <taxon>Euteleostomi</taxon>
        <taxon>Actinopterygii</taxon>
        <taxon>Neopterygii</taxon>
        <taxon>Teleostei</taxon>
        <taxon>Neoteleostei</taxon>
        <taxon>Acanthomorphata</taxon>
        <taxon>Zeiogadaria</taxon>
        <taxon>Gadariae</taxon>
        <taxon>Gadiformes</taxon>
        <taxon>Gadoidei</taxon>
        <taxon>Gadidae</taxon>
        <taxon>Gadus</taxon>
    </lineage>
</organism>
<accession>A0A8C5FSE7</accession>